<gene>
    <name evidence="3" type="ORF">ACFFTR_05425</name>
</gene>
<accession>A0ABV5M0X9</accession>
<dbReference type="PROSITE" id="PS50104">
    <property type="entry name" value="TIR"/>
    <property type="match status" value="1"/>
</dbReference>
<evidence type="ECO:0000313" key="4">
    <source>
        <dbReference type="Proteomes" id="UP001589608"/>
    </source>
</evidence>
<protein>
    <submittedName>
        <fullName evidence="3">TIR domain-containing protein</fullName>
    </submittedName>
</protein>
<dbReference type="InterPro" id="IPR011047">
    <property type="entry name" value="Quinoprotein_ADH-like_sf"/>
</dbReference>
<dbReference type="Pfam" id="PF13676">
    <property type="entry name" value="TIR_2"/>
    <property type="match status" value="1"/>
</dbReference>
<dbReference type="InterPro" id="IPR000719">
    <property type="entry name" value="Prot_kinase_dom"/>
</dbReference>
<dbReference type="RefSeq" id="WP_223100881.1">
    <property type="nucleotide sequence ID" value="NZ_CP061913.1"/>
</dbReference>
<dbReference type="SUPFAM" id="SSF50998">
    <property type="entry name" value="Quinoprotein alcohol dehydrogenase-like"/>
    <property type="match status" value="1"/>
</dbReference>
<organism evidence="3 4">
    <name type="scientific">Dactylosporangium vinaceum</name>
    <dbReference type="NCBI Taxonomy" id="53362"/>
    <lineage>
        <taxon>Bacteria</taxon>
        <taxon>Bacillati</taxon>
        <taxon>Actinomycetota</taxon>
        <taxon>Actinomycetes</taxon>
        <taxon>Micromonosporales</taxon>
        <taxon>Micromonosporaceae</taxon>
        <taxon>Dactylosporangium</taxon>
    </lineage>
</organism>
<dbReference type="PROSITE" id="PS50011">
    <property type="entry name" value="PROTEIN_KINASE_DOM"/>
    <property type="match status" value="1"/>
</dbReference>
<sequence>MERSYDAFISYARDDQAVVEELIVTALERDGFRVWFDKRDAPAGISVPMLIADALDDCRHVIACLSDSYVTRNWTTHELTQSVYRDPTSRAAGTIPVLIAPVTLELPGYLAQLSRLDLTDPAAYAGEYGRLVRQLSSSRPAGPPVDPAEVLSATDDAFGHPDDPLLTLFHVRRATIGLAKVLHLRHVGPLPPDITLDRLIDVVLLSARTPPDAKAPLALLHTFCRQAVDGKIDDPLLTRDSSVPAVGALRMLVGWMFPDRPDLRTAESVWASLPLGGGLNERVIPGTPYRLREPRLGVNSLGPVHPGHDADRQEPVAVNLVVLPQSADDRFFEEAARFRRLSGPNIIAPRDAGRIVVDGERLGLYLVLPTLDGIDGQELLDRNGPLPPRAAVELALGIATALAGFHTADPPVVHGDIKPASAFVGRFGTVGVVCIGRQARPAGAPAPATDLFALRAVLAYLLTGTPDGGRGHPEAERWSARLAGCRTAQDAVRVLRDLPPGESLAAVVRRHLPDLTGDTRLRLLESTPIAARAAWPLGGDALLVWERGTRTLAVVRGGELAWRDDNPIPLRRVAAGSRGRFAAGGWNGAVRCFADGSPGASTRLDGAVGDLVYTDDGLLVGAWNRALCRIADDSTVLPLLAVDRGVHRIAVSGRADRFTVADQSGRLIGYGGDRRVDEMAAPEPVRDIAYAGNRLIVLGEESLWGVRLDGSRTEPTPAPGAFALHRLADPGQCLLLAAGSGAAGAAVTAWRIDESERRLTAFTLPPGERVLSVTPGGDRLTVSRAAGGCAYRRGDAEVHVWPDAVAAAVSADGRLVTVVRPERVELYEDTA</sequence>
<dbReference type="SUPFAM" id="SSF52200">
    <property type="entry name" value="Toll/Interleukin receptor TIR domain"/>
    <property type="match status" value="1"/>
</dbReference>
<dbReference type="InterPro" id="IPR000157">
    <property type="entry name" value="TIR_dom"/>
</dbReference>
<name>A0ABV5M0X9_9ACTN</name>
<dbReference type="SUPFAM" id="SSF56112">
    <property type="entry name" value="Protein kinase-like (PK-like)"/>
    <property type="match status" value="1"/>
</dbReference>
<dbReference type="EMBL" id="JBHMCA010000014">
    <property type="protein sequence ID" value="MFB9442525.1"/>
    <property type="molecule type" value="Genomic_DNA"/>
</dbReference>
<dbReference type="Gene3D" id="3.40.50.10140">
    <property type="entry name" value="Toll/interleukin-1 receptor homology (TIR) domain"/>
    <property type="match status" value="1"/>
</dbReference>
<keyword evidence="4" id="KW-1185">Reference proteome</keyword>
<reference evidence="3 4" key="1">
    <citation type="submission" date="2024-09" db="EMBL/GenBank/DDBJ databases">
        <authorList>
            <person name="Sun Q."/>
            <person name="Mori K."/>
        </authorList>
    </citation>
    <scope>NUCLEOTIDE SEQUENCE [LARGE SCALE GENOMIC DNA]</scope>
    <source>
        <strain evidence="3 4">JCM 3307</strain>
    </source>
</reference>
<dbReference type="InterPro" id="IPR011009">
    <property type="entry name" value="Kinase-like_dom_sf"/>
</dbReference>
<feature type="domain" description="TIR" evidence="2">
    <location>
        <begin position="3"/>
        <end position="135"/>
    </location>
</feature>
<evidence type="ECO:0000313" key="3">
    <source>
        <dbReference type="EMBL" id="MFB9442525.1"/>
    </source>
</evidence>
<evidence type="ECO:0000259" key="2">
    <source>
        <dbReference type="PROSITE" id="PS50104"/>
    </source>
</evidence>
<dbReference type="SMART" id="SM00255">
    <property type="entry name" value="TIR"/>
    <property type="match status" value="1"/>
</dbReference>
<proteinExistence type="predicted"/>
<comment type="caution">
    <text evidence="3">The sequence shown here is derived from an EMBL/GenBank/DDBJ whole genome shotgun (WGS) entry which is preliminary data.</text>
</comment>
<dbReference type="InterPro" id="IPR035897">
    <property type="entry name" value="Toll_tir_struct_dom_sf"/>
</dbReference>
<feature type="domain" description="Protein kinase" evidence="1">
    <location>
        <begin position="290"/>
        <end position="543"/>
    </location>
</feature>
<dbReference type="Proteomes" id="UP001589608">
    <property type="component" value="Unassembled WGS sequence"/>
</dbReference>
<evidence type="ECO:0000259" key="1">
    <source>
        <dbReference type="PROSITE" id="PS50011"/>
    </source>
</evidence>
<dbReference type="Gene3D" id="1.10.510.10">
    <property type="entry name" value="Transferase(Phosphotransferase) domain 1"/>
    <property type="match status" value="1"/>
</dbReference>